<dbReference type="AlphaFoldDB" id="A0A9D4AIL7"/>
<evidence type="ECO:0000313" key="2">
    <source>
        <dbReference type="Proteomes" id="UP000828251"/>
    </source>
</evidence>
<reference evidence="1 2" key="1">
    <citation type="journal article" date="2021" name="Plant Biotechnol. J.">
        <title>Multi-omics assisted identification of the key and species-specific regulatory components of drought-tolerant mechanisms in Gossypium stocksii.</title>
        <authorList>
            <person name="Yu D."/>
            <person name="Ke L."/>
            <person name="Zhang D."/>
            <person name="Wu Y."/>
            <person name="Sun Y."/>
            <person name="Mei J."/>
            <person name="Sun J."/>
            <person name="Sun Y."/>
        </authorList>
    </citation>
    <scope>NUCLEOTIDE SEQUENCE [LARGE SCALE GENOMIC DNA]</scope>
    <source>
        <strain evidence="2">cv. E1</strain>
        <tissue evidence="1">Leaf</tissue>
    </source>
</reference>
<evidence type="ECO:0000313" key="1">
    <source>
        <dbReference type="EMBL" id="KAH1122284.1"/>
    </source>
</evidence>
<comment type="caution">
    <text evidence="1">The sequence shown here is derived from an EMBL/GenBank/DDBJ whole genome shotgun (WGS) entry which is preliminary data.</text>
</comment>
<organism evidence="1 2">
    <name type="scientific">Gossypium stocksii</name>
    <dbReference type="NCBI Taxonomy" id="47602"/>
    <lineage>
        <taxon>Eukaryota</taxon>
        <taxon>Viridiplantae</taxon>
        <taxon>Streptophyta</taxon>
        <taxon>Embryophyta</taxon>
        <taxon>Tracheophyta</taxon>
        <taxon>Spermatophyta</taxon>
        <taxon>Magnoliopsida</taxon>
        <taxon>eudicotyledons</taxon>
        <taxon>Gunneridae</taxon>
        <taxon>Pentapetalae</taxon>
        <taxon>rosids</taxon>
        <taxon>malvids</taxon>
        <taxon>Malvales</taxon>
        <taxon>Malvaceae</taxon>
        <taxon>Malvoideae</taxon>
        <taxon>Gossypium</taxon>
    </lineage>
</organism>
<dbReference type="Proteomes" id="UP000828251">
    <property type="component" value="Unassembled WGS sequence"/>
</dbReference>
<protein>
    <submittedName>
        <fullName evidence="1">Uncharacterized protein</fullName>
    </submittedName>
</protein>
<gene>
    <name evidence="1" type="ORF">J1N35_005444</name>
</gene>
<name>A0A9D4AIL7_9ROSI</name>
<dbReference type="EMBL" id="JAIQCV010000002">
    <property type="protein sequence ID" value="KAH1122284.1"/>
    <property type="molecule type" value="Genomic_DNA"/>
</dbReference>
<keyword evidence="2" id="KW-1185">Reference proteome</keyword>
<proteinExistence type="predicted"/>
<sequence length="161" mass="18245">MGGPVRGFALNTNRSRDSVRREDMMLFIIKHLQRTYKAKTPLEEVVHDVSDIDPKDQCITNNHSELNLESQQHFETGDGDKLNIVKDISDPIHIVVDVELELEVEELQTILNESVNRPIHFLAITNEVPTKKTGKFVSFSFGDEGKTRAIKASRNMEGEEA</sequence>
<accession>A0A9D4AIL7</accession>